<feature type="domain" description="ENPP1-3/EXOG-like endonuclease/phosphodiesterase" evidence="1">
    <location>
        <begin position="448"/>
        <end position="672"/>
    </location>
</feature>
<dbReference type="GO" id="GO:0004519">
    <property type="term" value="F:endonuclease activity"/>
    <property type="evidence" value="ECO:0007669"/>
    <property type="project" value="UniProtKB-KW"/>
</dbReference>
<dbReference type="InterPro" id="IPR044929">
    <property type="entry name" value="DNA/RNA_non-sp_Endonuclease_sf"/>
</dbReference>
<dbReference type="SUPFAM" id="SSF54060">
    <property type="entry name" value="His-Me finger endonucleases"/>
    <property type="match status" value="1"/>
</dbReference>
<evidence type="ECO:0000313" key="3">
    <source>
        <dbReference type="EMBL" id="WGK88920.1"/>
    </source>
</evidence>
<dbReference type="Gene3D" id="3.40.570.10">
    <property type="entry name" value="Extracellular Endonuclease, subunit A"/>
    <property type="match status" value="1"/>
</dbReference>
<organism evidence="3 4">
    <name type="scientific">Pseudomonas migulae</name>
    <dbReference type="NCBI Taxonomy" id="78543"/>
    <lineage>
        <taxon>Bacteria</taxon>
        <taxon>Pseudomonadati</taxon>
        <taxon>Pseudomonadota</taxon>
        <taxon>Gammaproteobacteria</taxon>
        <taxon>Pseudomonadales</taxon>
        <taxon>Pseudomonadaceae</taxon>
        <taxon>Pseudomonas</taxon>
    </lineage>
</organism>
<proteinExistence type="predicted"/>
<dbReference type="InterPro" id="IPR009003">
    <property type="entry name" value="Peptidase_S1_PA"/>
</dbReference>
<dbReference type="Proteomes" id="UP001243713">
    <property type="component" value="Chromosome"/>
</dbReference>
<feature type="domain" description="DNA/RNA non-specific endonuclease/pyrophosphatase/phosphodiesterase" evidence="2">
    <location>
        <begin position="447"/>
        <end position="672"/>
    </location>
</feature>
<protein>
    <submittedName>
        <fullName evidence="3">DNA/RNA non-specific endonuclease</fullName>
    </submittedName>
</protein>
<dbReference type="Gene3D" id="2.40.10.10">
    <property type="entry name" value="Trypsin-like serine proteases"/>
    <property type="match status" value="2"/>
</dbReference>
<gene>
    <name evidence="3" type="ORF">MOQ58_20590</name>
</gene>
<dbReference type="InterPro" id="IPR040255">
    <property type="entry name" value="Non-specific_endonuclease"/>
</dbReference>
<evidence type="ECO:0000259" key="1">
    <source>
        <dbReference type="SMART" id="SM00477"/>
    </source>
</evidence>
<reference evidence="3 4" key="1">
    <citation type="submission" date="2022-03" db="EMBL/GenBank/DDBJ databases">
        <title>Plant growth promoting endophytes with ACC deaminase activity.</title>
        <authorList>
            <person name="Charles T."/>
            <person name="Van Dyk A."/>
            <person name="Cheng J."/>
            <person name="Heil J."/>
        </authorList>
    </citation>
    <scope>NUCLEOTIDE SEQUENCE [LARGE SCALE GENOMIC DNA]</scope>
    <source>
        <strain evidence="3 4">8R6</strain>
    </source>
</reference>
<keyword evidence="3" id="KW-0378">Hydrolase</keyword>
<dbReference type="InterPro" id="IPR044925">
    <property type="entry name" value="His-Me_finger_sf"/>
</dbReference>
<dbReference type="InterPro" id="IPR043504">
    <property type="entry name" value="Peptidase_S1_PA_chymotrypsin"/>
</dbReference>
<dbReference type="InterPro" id="IPR020821">
    <property type="entry name" value="ENPP1-3/EXOG-like_nuc-like"/>
</dbReference>
<keyword evidence="3" id="KW-0255">Endonuclease</keyword>
<evidence type="ECO:0000259" key="2">
    <source>
        <dbReference type="SMART" id="SM00892"/>
    </source>
</evidence>
<dbReference type="PANTHER" id="PTHR13966:SF5">
    <property type="entry name" value="ENDONUCLEASE G, MITOCHONDRIAL"/>
    <property type="match status" value="1"/>
</dbReference>
<dbReference type="EMBL" id="CP093428">
    <property type="protein sequence ID" value="WGK88920.1"/>
    <property type="molecule type" value="Genomic_DNA"/>
</dbReference>
<dbReference type="Pfam" id="PF01223">
    <property type="entry name" value="Endonuclease_NS"/>
    <property type="match status" value="1"/>
</dbReference>
<dbReference type="SUPFAM" id="SSF50494">
    <property type="entry name" value="Trypsin-like serine proteases"/>
    <property type="match status" value="1"/>
</dbReference>
<keyword evidence="4" id="KW-1185">Reference proteome</keyword>
<dbReference type="PANTHER" id="PTHR13966">
    <property type="entry name" value="ENDONUCLEASE RELATED"/>
    <property type="match status" value="1"/>
</dbReference>
<dbReference type="SMART" id="SM00892">
    <property type="entry name" value="Endonuclease_NS"/>
    <property type="match status" value="1"/>
</dbReference>
<name>A0ABY8MNJ1_9PSED</name>
<keyword evidence="3" id="KW-0540">Nuclease</keyword>
<dbReference type="Pfam" id="PF13365">
    <property type="entry name" value="Trypsin_2"/>
    <property type="match status" value="1"/>
</dbReference>
<dbReference type="InterPro" id="IPR001604">
    <property type="entry name" value="Endo_G_ENPP1-like_dom"/>
</dbReference>
<sequence length="675" mass="75061">MDVTLADLEKAAERYKEFVEAQAEAPTPIVAVERLRLGLRNANLFTSTTDRLSVIANVLKENLPKLEPGIDIPPELPQFLDVADARNEASFADNDLRPIRFLHVALLAARAVGKITVRGYVDTEGDATGFLVAPGLLLTNHHVLPSEDFAATSFVAFDMEDGLDGKPKSPKLFDLQPSELYIADSELDYCFVAVSPTTSQGDELSQFGFLRMFEQTGKLDPNRRQAANIIQHPLGQGKKIVLRDNYFMEPPKDVLDNSGKLNSLFYGSDTLKGSSGAPVCTDEWFVVALHRGGVPLMKAVNGELRVMRLDDTLARDGDAKSSIAYVANEGTRVSRIYASLRQKALLDNEASIHAQAALNHILAVSQDPKLGPVDRSTAPLITPGPLALDLSDTQEKLIRRKPSLFNGAAGYQSSFLGEGFEVGLPELSHEVIKEVAKLRDLDEYVLKYLNYSVVMHARRRTAIYAAGNVNGSLLWKKIMQGAMPKRPSWTLDPRLDDQHQPDDSIFSTAIQRGHLFKREDAVQGANDETLSLADQHSFVITNATPMIANFNNVEWGDLEDLITRHLEEGNRVSYFAGPIFDVEDKFFYELKASVPESNRFKGMRVPSRFWKIVAWVEQDRLQTAGFVLDQSDEIRKQGPITDEIYFGAYSQTSIKEIEARTGLLFNQLRVADTYK</sequence>
<accession>A0ABY8MNJ1</accession>
<dbReference type="SMART" id="SM00477">
    <property type="entry name" value="NUC"/>
    <property type="match status" value="1"/>
</dbReference>
<dbReference type="RefSeq" id="WP_008039963.1">
    <property type="nucleotide sequence ID" value="NZ_CP093428.1"/>
</dbReference>
<evidence type="ECO:0000313" key="4">
    <source>
        <dbReference type="Proteomes" id="UP001243713"/>
    </source>
</evidence>